<sequence>MGMNPLQIYSKVTSTGVEISFQEIPYPIKYPTHVWGATPKDTQKALKDNLALATTMHLPLIFGSSKIIYHSGLPLLEPYFIQNFLKDIPSCTEVDGTCTDETVRKFFNTEYQFLDSNIVYPSNQPVDSTSRAIVGTSFGKDSLLTYAVAEEIGLEPEMVYVIEQSMTYEQKHKTELAKRFKNEFGKELNILKHETGKFRDYPHFGVPFTELGWGLQTTEYALELIPFTYALKSKYLLFGNEQTAASSYMDSDGRWTVHPCYDQSHRWTVHIDQITQTFSGRSVNTGSLIEPLMDMMIQYILAHRYPEIAKYQMSCFTETEAGKNYHWCHNCSICAKMYLMCVGSGIDPQKIGIQKNMLDPECKRFFTLFGGKSITMTYAHTKIGRDEQLFAFYLASKREIKASLVEEFKASPLYQEAKEREDELFKTFCTLHSSISVPKELRTAINSIYKEELMSFNF</sequence>
<dbReference type="Proteomes" id="UP000037237">
    <property type="component" value="Unassembled WGS sequence"/>
</dbReference>
<accession>A0A0M0C1B7</accession>
<protein>
    <submittedName>
        <fullName evidence="1">Uncharacterized protein</fullName>
    </submittedName>
</protein>
<gene>
    <name evidence="1" type="ORF">AC477_00480</name>
</gene>
<evidence type="ECO:0000313" key="1">
    <source>
        <dbReference type="EMBL" id="KON34475.1"/>
    </source>
</evidence>
<reference evidence="1 2" key="1">
    <citation type="submission" date="2015-06" db="EMBL/GenBank/DDBJ databases">
        <title>New insights into the roles of widespread benthic archaea in carbon and nitrogen cycling.</title>
        <authorList>
            <person name="Lazar C.S."/>
            <person name="Baker B.J."/>
            <person name="Seitz K.W."/>
            <person name="Hyde A.S."/>
            <person name="Dick G.J."/>
            <person name="Hinrichs K.-U."/>
            <person name="Teske A.P."/>
        </authorList>
    </citation>
    <scope>NUCLEOTIDE SEQUENCE [LARGE SCALE GENOMIC DNA]</scope>
    <source>
        <strain evidence="1">SG8-32-1</strain>
    </source>
</reference>
<organism evidence="1 2">
    <name type="scientific">miscellaneous Crenarchaeota group-1 archaeon SG8-32-1</name>
    <dbReference type="NCBI Taxonomy" id="1685124"/>
    <lineage>
        <taxon>Archaea</taxon>
        <taxon>Candidatus Bathyarchaeota</taxon>
        <taxon>MCG-1</taxon>
    </lineage>
</organism>
<proteinExistence type="predicted"/>
<dbReference type="AlphaFoldDB" id="A0A0M0C1B7"/>
<name>A0A0M0C1B7_9ARCH</name>
<dbReference type="SUPFAM" id="SSF52402">
    <property type="entry name" value="Adenine nucleotide alpha hydrolases-like"/>
    <property type="match status" value="1"/>
</dbReference>
<comment type="caution">
    <text evidence="1">The sequence shown here is derived from an EMBL/GenBank/DDBJ whole genome shotgun (WGS) entry which is preliminary data.</text>
</comment>
<dbReference type="EMBL" id="LFWU01000008">
    <property type="protein sequence ID" value="KON34475.1"/>
    <property type="molecule type" value="Genomic_DNA"/>
</dbReference>
<evidence type="ECO:0000313" key="2">
    <source>
        <dbReference type="Proteomes" id="UP000037237"/>
    </source>
</evidence>